<feature type="domain" description="K Homology" evidence="7">
    <location>
        <begin position="308"/>
        <end position="412"/>
    </location>
</feature>
<dbReference type="InterPro" id="IPR036555">
    <property type="entry name" value="NusA_N_sf"/>
</dbReference>
<dbReference type="Pfam" id="PF26594">
    <property type="entry name" value="KH_NusA_2nd"/>
    <property type="match status" value="1"/>
</dbReference>
<dbReference type="CDD" id="cd22529">
    <property type="entry name" value="KH-II_NusA_rpt2"/>
    <property type="match status" value="1"/>
</dbReference>
<dbReference type="Gene3D" id="3.30.300.20">
    <property type="match status" value="2"/>
</dbReference>
<reference evidence="8 9" key="1">
    <citation type="submission" date="2020-11" db="EMBL/GenBank/DDBJ databases">
        <title>Hymenobacter sp.</title>
        <authorList>
            <person name="Kim M.K."/>
        </authorList>
    </citation>
    <scope>NUCLEOTIDE SEQUENCE [LARGE SCALE GENOMIC DNA]</scope>
    <source>
        <strain evidence="8 9">BT594</strain>
    </source>
</reference>
<dbReference type="Proteomes" id="UP000601099">
    <property type="component" value="Unassembled WGS sequence"/>
</dbReference>
<comment type="caution">
    <text evidence="8">The sequence shown here is derived from an EMBL/GenBank/DDBJ whole genome shotgun (WGS) entry which is preliminary data.</text>
</comment>
<evidence type="ECO:0000256" key="5">
    <source>
        <dbReference type="ARBA" id="ARBA00023163"/>
    </source>
</evidence>
<dbReference type="Pfam" id="PF13184">
    <property type="entry name" value="KH_NusA_1st"/>
    <property type="match status" value="1"/>
</dbReference>
<dbReference type="RefSeq" id="WP_196954014.1">
    <property type="nucleotide sequence ID" value="NZ_JADWYK010000002.1"/>
</dbReference>
<evidence type="ECO:0000256" key="2">
    <source>
        <dbReference type="ARBA" id="ARBA00022490"/>
    </source>
</evidence>
<keyword evidence="2 6" id="KW-0963">Cytoplasm</keyword>
<comment type="function">
    <text evidence="6">Participates in both transcription termination and antitermination.</text>
</comment>
<dbReference type="SUPFAM" id="SSF54814">
    <property type="entry name" value="Prokaryotic type KH domain (KH-domain type II)"/>
    <property type="match status" value="2"/>
</dbReference>
<evidence type="ECO:0000256" key="4">
    <source>
        <dbReference type="ARBA" id="ARBA00023015"/>
    </source>
</evidence>
<keyword evidence="1 6" id="KW-0806">Transcription termination</keyword>
<evidence type="ECO:0000313" key="8">
    <source>
        <dbReference type="EMBL" id="MBG8553006.1"/>
    </source>
</evidence>
<dbReference type="SUPFAM" id="SSF50249">
    <property type="entry name" value="Nucleic acid-binding proteins"/>
    <property type="match status" value="1"/>
</dbReference>
<comment type="subunit">
    <text evidence="6">Monomer. Binds directly to the core enzyme of the DNA-dependent RNA polymerase and to nascent RNA.</text>
</comment>
<dbReference type="Pfam" id="PF08529">
    <property type="entry name" value="NusA_N"/>
    <property type="match status" value="1"/>
</dbReference>
<keyword evidence="6" id="KW-0889">Transcription antitermination</keyword>
<dbReference type="InterPro" id="IPR012340">
    <property type="entry name" value="NA-bd_OB-fold"/>
</dbReference>
<proteinExistence type="inferred from homology"/>
<dbReference type="PANTHER" id="PTHR22648">
    <property type="entry name" value="TRANSCRIPTION TERMINATION FACTOR NUSA"/>
    <property type="match status" value="1"/>
</dbReference>
<keyword evidence="3 6" id="KW-0694">RNA-binding</keyword>
<dbReference type="InterPro" id="IPR004087">
    <property type="entry name" value="KH_dom"/>
</dbReference>
<dbReference type="InterPro" id="IPR058582">
    <property type="entry name" value="KH_NusA_2nd"/>
</dbReference>
<dbReference type="CDD" id="cd02134">
    <property type="entry name" value="KH-II_NusA_rpt1"/>
    <property type="match status" value="1"/>
</dbReference>
<dbReference type="HAMAP" id="MF_00945_B">
    <property type="entry name" value="NusA_B"/>
    <property type="match status" value="1"/>
</dbReference>
<gene>
    <name evidence="6 8" type="primary">nusA</name>
    <name evidence="8" type="ORF">I5L79_05585</name>
</gene>
<comment type="subcellular location">
    <subcellularLocation>
        <location evidence="6">Cytoplasm</location>
    </subcellularLocation>
</comment>
<dbReference type="InterPro" id="IPR009019">
    <property type="entry name" value="KH_sf_prok-type"/>
</dbReference>
<dbReference type="InterPro" id="IPR010213">
    <property type="entry name" value="TF_NusA"/>
</dbReference>
<comment type="similarity">
    <text evidence="6">Belongs to the NusA family.</text>
</comment>
<evidence type="ECO:0000256" key="1">
    <source>
        <dbReference type="ARBA" id="ARBA00022472"/>
    </source>
</evidence>
<accession>A0ABS0KYT0</accession>
<evidence type="ECO:0000256" key="3">
    <source>
        <dbReference type="ARBA" id="ARBA00022884"/>
    </source>
</evidence>
<dbReference type="SUPFAM" id="SSF69705">
    <property type="entry name" value="Transcription factor NusA, N-terminal domain"/>
    <property type="match status" value="1"/>
</dbReference>
<keyword evidence="4 6" id="KW-0805">Transcription regulation</keyword>
<dbReference type="PROSITE" id="PS50084">
    <property type="entry name" value="KH_TYPE_1"/>
    <property type="match status" value="1"/>
</dbReference>
<dbReference type="PANTHER" id="PTHR22648:SF0">
    <property type="entry name" value="TRANSCRIPTION TERMINATION_ANTITERMINATION PROTEIN NUSA"/>
    <property type="match status" value="1"/>
</dbReference>
<dbReference type="InterPro" id="IPR025249">
    <property type="entry name" value="TF_NusA_KH_1st"/>
</dbReference>
<dbReference type="InterPro" id="IPR013735">
    <property type="entry name" value="TF_NusA_N"/>
</dbReference>
<dbReference type="Gene3D" id="3.30.1480.10">
    <property type="entry name" value="NusA, N-terminal domain"/>
    <property type="match status" value="1"/>
</dbReference>
<dbReference type="SMART" id="SM00322">
    <property type="entry name" value="KH"/>
    <property type="match status" value="2"/>
</dbReference>
<evidence type="ECO:0000313" key="9">
    <source>
        <dbReference type="Proteomes" id="UP000601099"/>
    </source>
</evidence>
<name>A0ABS0KYT0_9BACT</name>
<dbReference type="EMBL" id="JADWYK010000002">
    <property type="protein sequence ID" value="MBG8553006.1"/>
    <property type="molecule type" value="Genomic_DNA"/>
</dbReference>
<sequence length="426" mass="48810">MNSNVLIESFAEFARSKNIDRPTMMSILEDVFRTMIRKKYTTDENFDVILNVDKGDLEIWRNREIVDDDSEDIWDFDKIPLSEAQKIEPDFEIGESVAEEVKLEDFGRRAVLMARQTLIQRVKDLERDHLYQTYKDQVGEIIAGEVYQVWSREALILDKDENELVLPKSEQIPKDRYRKGDTVRAVVHRVEILNGTPKIILSRAAPAFLERLFEQEVPEIYDGLITIKNIVREPGERAKVAVESYDDRIDPVGACVGMKGSRIHAVVRELENENIDVINYTNNLELYIQRALSPAKIGSMKINEQTGRVSVFLKPDQVSLAIGRGGANIKLASRLVGMEIDVFREAGDYEEDIALDEFRDEIDAWVLDELKKIGLDTGRAVLAVSKEDLVRRTELEEESVEEVFRVIRQEFEDEEESETPSAGEAQ</sequence>
<dbReference type="InterPro" id="IPR030842">
    <property type="entry name" value="TF_NusA_bacterial"/>
</dbReference>
<dbReference type="NCBIfam" id="TIGR01953">
    <property type="entry name" value="NusA"/>
    <property type="match status" value="1"/>
</dbReference>
<evidence type="ECO:0000259" key="7">
    <source>
        <dbReference type="SMART" id="SM00322"/>
    </source>
</evidence>
<feature type="domain" description="K Homology" evidence="7">
    <location>
        <begin position="234"/>
        <end position="307"/>
    </location>
</feature>
<organism evidence="8 9">
    <name type="scientific">Hymenobacter guriensis</name>
    <dbReference type="NCBI Taxonomy" id="2793065"/>
    <lineage>
        <taxon>Bacteria</taxon>
        <taxon>Pseudomonadati</taxon>
        <taxon>Bacteroidota</taxon>
        <taxon>Cytophagia</taxon>
        <taxon>Cytophagales</taxon>
        <taxon>Hymenobacteraceae</taxon>
        <taxon>Hymenobacter</taxon>
    </lineage>
</organism>
<dbReference type="CDD" id="cd04455">
    <property type="entry name" value="S1_NusA"/>
    <property type="match status" value="1"/>
</dbReference>
<dbReference type="InterPro" id="IPR015946">
    <property type="entry name" value="KH_dom-like_a/b"/>
</dbReference>
<protein>
    <recommendedName>
        <fullName evidence="6">Transcription termination/antitermination protein NusA</fullName>
    </recommendedName>
</protein>
<keyword evidence="5 6" id="KW-0804">Transcription</keyword>
<evidence type="ECO:0000256" key="6">
    <source>
        <dbReference type="HAMAP-Rule" id="MF_00945"/>
    </source>
</evidence>
<keyword evidence="9" id="KW-1185">Reference proteome</keyword>
<dbReference type="Gene3D" id="2.40.50.140">
    <property type="entry name" value="Nucleic acid-binding proteins"/>
    <property type="match status" value="1"/>
</dbReference>